<dbReference type="Proteomes" id="UP001328107">
    <property type="component" value="Unassembled WGS sequence"/>
</dbReference>
<comment type="caution">
    <text evidence="1">The sequence shown here is derived from an EMBL/GenBank/DDBJ whole genome shotgun (WGS) entry which is preliminary data.</text>
</comment>
<dbReference type="EMBL" id="BTRK01000006">
    <property type="protein sequence ID" value="GMR57268.1"/>
    <property type="molecule type" value="Genomic_DNA"/>
</dbReference>
<dbReference type="AlphaFoldDB" id="A0AAN5I953"/>
<sequence length="225" mass="25918">MKKYCNKTMEHSQKGVLVVMVHLFPSNLSFCGLSDLDTERFKRCGTSLEPILWVEVNSSDDFVIEQISNLLSAPIKDVDIDAFDRLNEDNFDLFAQLLHGSTIDKLRIKWNLQDIPKSFIFYMASRANELTLEIPDAPGIWNPLSFITQLYSLGLPMVRLISHNPRDAFFGIPHSAWENYLNEKLSSGSLEYVRTQLNPENITNAPINPPDERIRWLEWKMVEAE</sequence>
<protein>
    <submittedName>
        <fullName evidence="1">Uncharacterized protein</fullName>
    </submittedName>
</protein>
<evidence type="ECO:0000313" key="2">
    <source>
        <dbReference type="Proteomes" id="UP001328107"/>
    </source>
</evidence>
<proteinExistence type="predicted"/>
<keyword evidence="2" id="KW-1185">Reference proteome</keyword>
<reference evidence="2" key="1">
    <citation type="submission" date="2022-10" db="EMBL/GenBank/DDBJ databases">
        <title>Genome assembly of Pristionchus species.</title>
        <authorList>
            <person name="Yoshida K."/>
            <person name="Sommer R.J."/>
        </authorList>
    </citation>
    <scope>NUCLEOTIDE SEQUENCE [LARGE SCALE GENOMIC DNA]</scope>
    <source>
        <strain evidence="2">RS5460</strain>
    </source>
</reference>
<name>A0AAN5I953_9BILA</name>
<evidence type="ECO:0000313" key="1">
    <source>
        <dbReference type="EMBL" id="GMR57268.1"/>
    </source>
</evidence>
<accession>A0AAN5I953</accession>
<organism evidence="1 2">
    <name type="scientific">Pristionchus mayeri</name>
    <dbReference type="NCBI Taxonomy" id="1317129"/>
    <lineage>
        <taxon>Eukaryota</taxon>
        <taxon>Metazoa</taxon>
        <taxon>Ecdysozoa</taxon>
        <taxon>Nematoda</taxon>
        <taxon>Chromadorea</taxon>
        <taxon>Rhabditida</taxon>
        <taxon>Rhabditina</taxon>
        <taxon>Diplogasteromorpha</taxon>
        <taxon>Diplogasteroidea</taxon>
        <taxon>Neodiplogasteridae</taxon>
        <taxon>Pristionchus</taxon>
    </lineage>
</organism>
<gene>
    <name evidence="1" type="ORF">PMAYCL1PPCAC_27463</name>
</gene>